<sequence length="148" mass="16740">MVTLWFLLTSSSMMVRMFSQWLCSPGKARMCPPLARGKNVPTSRKEGSRRRGACRGSFIMDHTVRKWKTQCLSPAEDHPESTLIKGHLELFSDWTAAQNIISSTAVNTDEEQSGGKQGILCSSNWNTRLIRFILLHELISDKDDPMIK</sequence>
<dbReference type="EMBL" id="JAHRIQ010061314">
    <property type="protein sequence ID" value="MEQ2241568.1"/>
    <property type="molecule type" value="Genomic_DNA"/>
</dbReference>
<gene>
    <name evidence="2" type="ORF">ILYODFUR_026592</name>
</gene>
<name>A0ABV0UCL5_9TELE</name>
<keyword evidence="3" id="KW-1185">Reference proteome</keyword>
<evidence type="ECO:0008006" key="4">
    <source>
        <dbReference type="Google" id="ProtNLM"/>
    </source>
</evidence>
<organism evidence="2 3">
    <name type="scientific">Ilyodon furcidens</name>
    <name type="common">goldbreast splitfin</name>
    <dbReference type="NCBI Taxonomy" id="33524"/>
    <lineage>
        <taxon>Eukaryota</taxon>
        <taxon>Metazoa</taxon>
        <taxon>Chordata</taxon>
        <taxon>Craniata</taxon>
        <taxon>Vertebrata</taxon>
        <taxon>Euteleostomi</taxon>
        <taxon>Actinopterygii</taxon>
        <taxon>Neopterygii</taxon>
        <taxon>Teleostei</taxon>
        <taxon>Neoteleostei</taxon>
        <taxon>Acanthomorphata</taxon>
        <taxon>Ovalentaria</taxon>
        <taxon>Atherinomorphae</taxon>
        <taxon>Cyprinodontiformes</taxon>
        <taxon>Goodeidae</taxon>
        <taxon>Ilyodon</taxon>
    </lineage>
</organism>
<keyword evidence="1" id="KW-0732">Signal</keyword>
<comment type="caution">
    <text evidence="2">The sequence shown here is derived from an EMBL/GenBank/DDBJ whole genome shotgun (WGS) entry which is preliminary data.</text>
</comment>
<evidence type="ECO:0000313" key="3">
    <source>
        <dbReference type="Proteomes" id="UP001482620"/>
    </source>
</evidence>
<protein>
    <recommendedName>
        <fullName evidence="4">Secreted protein</fullName>
    </recommendedName>
</protein>
<dbReference type="Proteomes" id="UP001482620">
    <property type="component" value="Unassembled WGS sequence"/>
</dbReference>
<feature type="signal peptide" evidence="1">
    <location>
        <begin position="1"/>
        <end position="19"/>
    </location>
</feature>
<evidence type="ECO:0000313" key="2">
    <source>
        <dbReference type="EMBL" id="MEQ2241568.1"/>
    </source>
</evidence>
<reference evidence="2 3" key="1">
    <citation type="submission" date="2021-06" db="EMBL/GenBank/DDBJ databases">
        <authorList>
            <person name="Palmer J.M."/>
        </authorList>
    </citation>
    <scope>NUCLEOTIDE SEQUENCE [LARGE SCALE GENOMIC DNA]</scope>
    <source>
        <strain evidence="3">if_2019</strain>
        <tissue evidence="2">Muscle</tissue>
    </source>
</reference>
<proteinExistence type="predicted"/>
<accession>A0ABV0UCL5</accession>
<feature type="chain" id="PRO_5047457745" description="Secreted protein" evidence="1">
    <location>
        <begin position="20"/>
        <end position="148"/>
    </location>
</feature>
<evidence type="ECO:0000256" key="1">
    <source>
        <dbReference type="SAM" id="SignalP"/>
    </source>
</evidence>